<gene>
    <name evidence="2" type="ORF">IAB27_04635</name>
</gene>
<dbReference type="EMBL" id="DVFV01000085">
    <property type="protein sequence ID" value="HIQ90892.1"/>
    <property type="molecule type" value="Genomic_DNA"/>
</dbReference>
<sequence length="85" mass="9869">MKVRKIPMRTCVVTKEKLPKQELIRIVKTDAGVIYDSTGKVNGRGAYLKKDKDVFERARKSKVLEKYLETTISSEFYDELDKILD</sequence>
<dbReference type="InterPro" id="IPR035931">
    <property type="entry name" value="YlxR-like_sf"/>
</dbReference>
<dbReference type="Pfam" id="PF04296">
    <property type="entry name" value="YlxR"/>
    <property type="match status" value="1"/>
</dbReference>
<name>A0A9D0ZRM2_9FIRM</name>
<reference evidence="2" key="1">
    <citation type="submission" date="2020-10" db="EMBL/GenBank/DDBJ databases">
        <authorList>
            <person name="Gilroy R."/>
        </authorList>
    </citation>
    <scope>NUCLEOTIDE SEQUENCE</scope>
    <source>
        <strain evidence="2">CHK147-3167</strain>
    </source>
</reference>
<dbReference type="AlphaFoldDB" id="A0A9D0ZRM2"/>
<reference evidence="2" key="2">
    <citation type="journal article" date="2021" name="PeerJ">
        <title>Extensive microbial diversity within the chicken gut microbiome revealed by metagenomics and culture.</title>
        <authorList>
            <person name="Gilroy R."/>
            <person name="Ravi A."/>
            <person name="Getino M."/>
            <person name="Pursley I."/>
            <person name="Horton D.L."/>
            <person name="Alikhan N.F."/>
            <person name="Baker D."/>
            <person name="Gharbi K."/>
            <person name="Hall N."/>
            <person name="Watson M."/>
            <person name="Adriaenssens E.M."/>
            <person name="Foster-Nyarko E."/>
            <person name="Jarju S."/>
            <person name="Secka A."/>
            <person name="Antonio M."/>
            <person name="Oren A."/>
            <person name="Chaudhuri R.R."/>
            <person name="La Ragione R."/>
            <person name="Hildebrand F."/>
            <person name="Pallen M.J."/>
        </authorList>
    </citation>
    <scope>NUCLEOTIDE SEQUENCE</scope>
    <source>
        <strain evidence="2">CHK147-3167</strain>
    </source>
</reference>
<dbReference type="PANTHER" id="PTHR34215">
    <property type="entry name" value="BLL0784 PROTEIN"/>
    <property type="match status" value="1"/>
</dbReference>
<protein>
    <submittedName>
        <fullName evidence="2">YlxR family protein</fullName>
    </submittedName>
</protein>
<dbReference type="Proteomes" id="UP000886786">
    <property type="component" value="Unassembled WGS sequence"/>
</dbReference>
<accession>A0A9D0ZRM2</accession>
<dbReference type="PANTHER" id="PTHR34215:SF1">
    <property type="entry name" value="YLXR DOMAIN-CONTAINING PROTEIN"/>
    <property type="match status" value="1"/>
</dbReference>
<evidence type="ECO:0000259" key="1">
    <source>
        <dbReference type="Pfam" id="PF04296"/>
    </source>
</evidence>
<dbReference type="InterPro" id="IPR007393">
    <property type="entry name" value="YlxR_dom"/>
</dbReference>
<feature type="domain" description="YlxR" evidence="1">
    <location>
        <begin position="9"/>
        <end position="81"/>
    </location>
</feature>
<dbReference type="NCBIfam" id="NF047356">
    <property type="entry name" value="RNA_bind_RnpM"/>
    <property type="match status" value="1"/>
</dbReference>
<evidence type="ECO:0000313" key="3">
    <source>
        <dbReference type="Proteomes" id="UP000886786"/>
    </source>
</evidence>
<proteinExistence type="predicted"/>
<organism evidence="2 3">
    <name type="scientific">Candidatus Coprosoma intestinipullorum</name>
    <dbReference type="NCBI Taxonomy" id="2840752"/>
    <lineage>
        <taxon>Bacteria</taxon>
        <taxon>Bacillati</taxon>
        <taxon>Bacillota</taxon>
        <taxon>Bacillota incertae sedis</taxon>
        <taxon>Candidatus Coprosoma</taxon>
    </lineage>
</organism>
<dbReference type="Gene3D" id="3.30.1230.10">
    <property type="entry name" value="YlxR-like"/>
    <property type="match status" value="1"/>
</dbReference>
<comment type="caution">
    <text evidence="2">The sequence shown here is derived from an EMBL/GenBank/DDBJ whole genome shotgun (WGS) entry which is preliminary data.</text>
</comment>
<dbReference type="CDD" id="cd00279">
    <property type="entry name" value="YlxR"/>
    <property type="match status" value="1"/>
</dbReference>
<evidence type="ECO:0000313" key="2">
    <source>
        <dbReference type="EMBL" id="HIQ90892.1"/>
    </source>
</evidence>
<dbReference type="InterPro" id="IPR037465">
    <property type="entry name" value="YlxR"/>
</dbReference>
<dbReference type="SUPFAM" id="SSF64376">
    <property type="entry name" value="YlxR-like"/>
    <property type="match status" value="1"/>
</dbReference>